<evidence type="ECO:0000313" key="1">
    <source>
        <dbReference type="EMBL" id="CAD8065652.1"/>
    </source>
</evidence>
<dbReference type="AlphaFoldDB" id="A0A8S1LI20"/>
<dbReference type="PANTHER" id="PTHR38934">
    <property type="entry name" value="HYPHALLY REGULATED CELL WALL PROTEIN 1"/>
    <property type="match status" value="1"/>
</dbReference>
<sequence>MDQTVSDSAWNYSNSCDWTQSTTVVSQIGSCTTNSFQYSYVGQTIGRQMYTVTNMPPHFQVKIIVDGYFLNANNNQITIKYDCNPSSTAQKTFQYKDNGSASNSIQSYQNLCDTTWSRFQYQTFLLTFQHNDNDLLQFRVCGSLGNGQMYGTRSLQIYVDRCHWSCLKCETSAAIDKCRVCFTNPTVPLSSLGTCPNCPTNKLYIEYLDSSKGCFTECRYYRISDSNNVCQFNENMLPLATYLDTDTFTTASPFVFIPDPINFNIINVERISQIPCQTSKNYVGPFYSNEGYKMQLSLPYNLTYIRFRITLLKLGTWNTFRYR</sequence>
<gene>
    <name evidence="1" type="ORF">PSON_ATCC_30995.1.T0200352</name>
</gene>
<dbReference type="EMBL" id="CAJJDN010000020">
    <property type="protein sequence ID" value="CAD8065652.1"/>
    <property type="molecule type" value="Genomic_DNA"/>
</dbReference>
<name>A0A8S1LI20_9CILI</name>
<proteinExistence type="predicted"/>
<keyword evidence="2" id="KW-1185">Reference proteome</keyword>
<evidence type="ECO:0000313" key="2">
    <source>
        <dbReference type="Proteomes" id="UP000692954"/>
    </source>
</evidence>
<dbReference type="PANTHER" id="PTHR38934:SF6">
    <property type="entry name" value="CHROMOSOME UNDETERMINED SCAFFOLD_176, WHOLE GENOME SHOTGUN SEQUENCE"/>
    <property type="match status" value="1"/>
</dbReference>
<dbReference type="Proteomes" id="UP000692954">
    <property type="component" value="Unassembled WGS sequence"/>
</dbReference>
<reference evidence="1" key="1">
    <citation type="submission" date="2021-01" db="EMBL/GenBank/DDBJ databases">
        <authorList>
            <consortium name="Genoscope - CEA"/>
            <person name="William W."/>
        </authorList>
    </citation>
    <scope>NUCLEOTIDE SEQUENCE</scope>
</reference>
<comment type="caution">
    <text evidence="1">The sequence shown here is derived from an EMBL/GenBank/DDBJ whole genome shotgun (WGS) entry which is preliminary data.</text>
</comment>
<organism evidence="1 2">
    <name type="scientific">Paramecium sonneborni</name>
    <dbReference type="NCBI Taxonomy" id="65129"/>
    <lineage>
        <taxon>Eukaryota</taxon>
        <taxon>Sar</taxon>
        <taxon>Alveolata</taxon>
        <taxon>Ciliophora</taxon>
        <taxon>Intramacronucleata</taxon>
        <taxon>Oligohymenophorea</taxon>
        <taxon>Peniculida</taxon>
        <taxon>Parameciidae</taxon>
        <taxon>Paramecium</taxon>
    </lineage>
</organism>
<accession>A0A8S1LI20</accession>
<protein>
    <submittedName>
        <fullName evidence="1">Uncharacterized protein</fullName>
    </submittedName>
</protein>